<dbReference type="InterPro" id="IPR052145">
    <property type="entry name" value="Mediator/Homeobox_domain"/>
</dbReference>
<reference evidence="4" key="1">
    <citation type="submission" date="2014-08" db="EMBL/GenBank/DDBJ databases">
        <authorList>
            <person name="Sharma Rahul"/>
            <person name="Thines Marco"/>
        </authorList>
    </citation>
    <scope>NUCLEOTIDE SEQUENCE</scope>
</reference>
<dbReference type="SUPFAM" id="SSF57667">
    <property type="entry name" value="beta-beta-alpha zinc fingers"/>
    <property type="match status" value="1"/>
</dbReference>
<dbReference type="PANTHER" id="PTHR24330:SF19">
    <property type="entry name" value="MEDIATOR OF RNA POLYMERASE II TRANSCRIPTION SUBUNIT 29"/>
    <property type="match status" value="1"/>
</dbReference>
<feature type="compositionally biased region" description="Polar residues" evidence="2">
    <location>
        <begin position="791"/>
        <end position="819"/>
    </location>
</feature>
<dbReference type="PANTHER" id="PTHR24330">
    <property type="entry name" value="HOMEOBOX PROTEIN BARH-LIKE"/>
    <property type="match status" value="1"/>
</dbReference>
<proteinExistence type="predicted"/>
<dbReference type="PROSITE" id="PS50157">
    <property type="entry name" value="ZINC_FINGER_C2H2_2"/>
    <property type="match status" value="2"/>
</dbReference>
<keyword evidence="1" id="KW-0479">Metal-binding</keyword>
<dbReference type="PROSITE" id="PS00028">
    <property type="entry name" value="ZINC_FINGER_C2H2_1"/>
    <property type="match status" value="2"/>
</dbReference>
<feature type="region of interest" description="Disordered" evidence="2">
    <location>
        <begin position="705"/>
        <end position="744"/>
    </location>
</feature>
<feature type="compositionally biased region" description="Low complexity" evidence="2">
    <location>
        <begin position="199"/>
        <end position="272"/>
    </location>
</feature>
<feature type="compositionally biased region" description="Basic and acidic residues" evidence="2">
    <location>
        <begin position="115"/>
        <end position="124"/>
    </location>
</feature>
<feature type="compositionally biased region" description="Low complexity" evidence="2">
    <location>
        <begin position="343"/>
        <end position="389"/>
    </location>
</feature>
<name>A0A0F7SQG7_PHARH</name>
<dbReference type="EMBL" id="LN483124">
    <property type="protein sequence ID" value="CED82303.1"/>
    <property type="molecule type" value="Genomic_DNA"/>
</dbReference>
<keyword evidence="1" id="KW-0862">Zinc</keyword>
<feature type="compositionally biased region" description="Low complexity" evidence="2">
    <location>
        <begin position="133"/>
        <end position="149"/>
    </location>
</feature>
<feature type="domain" description="C2H2-type" evidence="3">
    <location>
        <begin position="5"/>
        <end position="32"/>
    </location>
</feature>
<feature type="domain" description="C2H2-type" evidence="3">
    <location>
        <begin position="33"/>
        <end position="56"/>
    </location>
</feature>
<organism evidence="4">
    <name type="scientific">Phaffia rhodozyma</name>
    <name type="common">Yeast</name>
    <name type="synonym">Xanthophyllomyces dendrorhous</name>
    <dbReference type="NCBI Taxonomy" id="264483"/>
    <lineage>
        <taxon>Eukaryota</taxon>
        <taxon>Fungi</taxon>
        <taxon>Dikarya</taxon>
        <taxon>Basidiomycota</taxon>
        <taxon>Agaricomycotina</taxon>
        <taxon>Tremellomycetes</taxon>
        <taxon>Cystofilobasidiales</taxon>
        <taxon>Mrakiaceae</taxon>
        <taxon>Phaffia</taxon>
    </lineage>
</organism>
<feature type="region of interest" description="Disordered" evidence="2">
    <location>
        <begin position="115"/>
        <end position="171"/>
    </location>
</feature>
<dbReference type="Pfam" id="PF00096">
    <property type="entry name" value="zf-C2H2"/>
    <property type="match status" value="2"/>
</dbReference>
<dbReference type="InterPro" id="IPR036236">
    <property type="entry name" value="Znf_C2H2_sf"/>
</dbReference>
<feature type="region of interest" description="Disordered" evidence="2">
    <location>
        <begin position="543"/>
        <end position="577"/>
    </location>
</feature>
<feature type="compositionally biased region" description="Low complexity" evidence="2">
    <location>
        <begin position="716"/>
        <end position="738"/>
    </location>
</feature>
<evidence type="ECO:0000259" key="3">
    <source>
        <dbReference type="PROSITE" id="PS50157"/>
    </source>
</evidence>
<feature type="compositionally biased region" description="Polar residues" evidence="2">
    <location>
        <begin position="296"/>
        <end position="317"/>
    </location>
</feature>
<feature type="compositionally biased region" description="Polar residues" evidence="2">
    <location>
        <begin position="705"/>
        <end position="715"/>
    </location>
</feature>
<evidence type="ECO:0000313" key="4">
    <source>
        <dbReference type="EMBL" id="CED82303.1"/>
    </source>
</evidence>
<feature type="compositionally biased region" description="Low complexity" evidence="2">
    <location>
        <begin position="407"/>
        <end position="426"/>
    </location>
</feature>
<feature type="compositionally biased region" description="Basic residues" evidence="2">
    <location>
        <begin position="70"/>
        <end position="79"/>
    </location>
</feature>
<dbReference type="InterPro" id="IPR013087">
    <property type="entry name" value="Znf_C2H2_type"/>
</dbReference>
<feature type="region of interest" description="Disordered" evidence="2">
    <location>
        <begin position="335"/>
        <end position="435"/>
    </location>
</feature>
<feature type="compositionally biased region" description="Polar residues" evidence="2">
    <location>
        <begin position="390"/>
        <end position="404"/>
    </location>
</feature>
<protein>
    <submittedName>
        <fullName evidence="4">Urate oxidase</fullName>
    </submittedName>
</protein>
<sequence length="939" mass="101815">MGGTNKCPLCDATFTRPQHVARHMRAHTGDRPYPCLFCPERFARSDLLSRHRNKFHPHGANSEPPPPKYTRTKPVKPRVPKLGQLKGEDEKEGKKLKSLTKKEKVALAVKERCQDCDQADRSETETPCPSHNSSDSPPFPSTSYSYSQPINTRTDLDGRPTQPYDVSSTSSTALSSSSIYCYPVQTLHHQPYDDLTESNVLSRSSLSSSSDSSNSDAGNSMLYQQQQQHLYQQQYHQQQPQQQRQQQQMLQQQRQYQQQYQQQPYPSQSRPQTTESLFFERRLSLPETGSGGYDSYQLSDTYSNNFDPSQQLSSSYEPSFLGSTYPLVPFAEPLSSSPAREAQTVSIQQPQQQHPSLSSQNFLQPQLPHQLQQQISQQQQQQRRAAQIHNPSQSTLPSQPSALTDGSPMSSTSSGSSFDTSSSRKSNVLPPTGADKSSAIYQDYSLFGALSSDYRAHNDNDGSLSQSSPSACYLPHLQQYGSSEKEIQSLTGHWAGKKETSVPLLGWKAENMTKDLQDGFVSAFPALSLEGEDPHVETNVRVPKRDFTSSPDPVLRPPQLNPLQQPAAPRRRTPTEVVSPPTAYNGGFFGSGPGHYNSSHGNSQGIKIPSLDDVKDIWKMFMQDGCGGLTPSYGTGGSFNNAQGAGGAGGGSSTGLGLTSAQHHVPIAINQTSHPLRLSSLPVISGGATVIEPPSISSSLMLPTITSTETPPLTNSFQSAPQQQQQQQRSPSSLQGQQASSDSFSTAIKSLPPLRLNFTNARKNSNRGKLASFIGLSASPGGDEGEREGSSTEISSLVDGSTGKQTTGSTMALNNTYSRMNPFGGMKREPSQELMRSGSLAAFSGIGSGSSSGSGFGFDGLDDWVDPRKKMRRMRSGSVGRIPEHEVWDGFWDSLRPSAVAAATATAPSAALPTYGFNSGDGLFSTASMRGKEDIGGVV</sequence>
<evidence type="ECO:0000256" key="1">
    <source>
        <dbReference type="PROSITE-ProRule" id="PRU00042"/>
    </source>
</evidence>
<feature type="region of interest" description="Disordered" evidence="2">
    <location>
        <begin position="777"/>
        <end position="834"/>
    </location>
</feature>
<dbReference type="AlphaFoldDB" id="A0A0F7SQG7"/>
<feature type="region of interest" description="Disordered" evidence="2">
    <location>
        <begin position="53"/>
        <end position="101"/>
    </location>
</feature>
<dbReference type="Gene3D" id="3.30.160.60">
    <property type="entry name" value="Classic Zinc Finger"/>
    <property type="match status" value="2"/>
</dbReference>
<evidence type="ECO:0000256" key="2">
    <source>
        <dbReference type="SAM" id="MobiDB-lite"/>
    </source>
</evidence>
<accession>A0A0F7SQG7</accession>
<feature type="region of interest" description="Disordered" evidence="2">
    <location>
        <begin position="199"/>
        <end position="317"/>
    </location>
</feature>
<dbReference type="SMART" id="SM00355">
    <property type="entry name" value="ZnF_C2H2"/>
    <property type="match status" value="2"/>
</dbReference>
<feature type="compositionally biased region" description="Basic and acidic residues" evidence="2">
    <location>
        <begin position="86"/>
        <end position="101"/>
    </location>
</feature>
<dbReference type="GO" id="GO:0008270">
    <property type="term" value="F:zinc ion binding"/>
    <property type="evidence" value="ECO:0007669"/>
    <property type="project" value="UniProtKB-KW"/>
</dbReference>
<keyword evidence="1" id="KW-0863">Zinc-finger</keyword>